<dbReference type="Gene3D" id="1.20.1250.20">
    <property type="entry name" value="MFS general substrate transporter like domains"/>
    <property type="match status" value="1"/>
</dbReference>
<evidence type="ECO:0000313" key="2">
    <source>
        <dbReference type="EMBL" id="MFC0296835.1"/>
    </source>
</evidence>
<evidence type="ECO:0000313" key="3">
    <source>
        <dbReference type="Proteomes" id="UP001589785"/>
    </source>
</evidence>
<protein>
    <submittedName>
        <fullName evidence="2">Uncharacterized protein</fullName>
    </submittedName>
</protein>
<dbReference type="InterPro" id="IPR036259">
    <property type="entry name" value="MFS_trans_sf"/>
</dbReference>
<sequence>MGAAIAPVLSGVIGHAVSAKAPFLVAMALVFVAFLFLAWRKRETSTAKMA</sequence>
<keyword evidence="3" id="KW-1185">Reference proteome</keyword>
<proteinExistence type="predicted"/>
<accession>A0ABV6GR86</accession>
<dbReference type="SUPFAM" id="SSF103473">
    <property type="entry name" value="MFS general substrate transporter"/>
    <property type="match status" value="1"/>
</dbReference>
<name>A0ABV6GR86_9BACL</name>
<keyword evidence="1" id="KW-0472">Membrane</keyword>
<comment type="caution">
    <text evidence="2">The sequence shown here is derived from an EMBL/GenBank/DDBJ whole genome shotgun (WGS) entry which is preliminary data.</text>
</comment>
<organism evidence="2 3">
    <name type="scientific">Geobacillus jurassicus</name>
    <dbReference type="NCBI Taxonomy" id="235932"/>
    <lineage>
        <taxon>Bacteria</taxon>
        <taxon>Bacillati</taxon>
        <taxon>Bacillota</taxon>
        <taxon>Bacilli</taxon>
        <taxon>Bacillales</taxon>
        <taxon>Anoxybacillaceae</taxon>
        <taxon>Geobacillus</taxon>
    </lineage>
</organism>
<gene>
    <name evidence="2" type="ORF">ACFFHQ_05035</name>
</gene>
<dbReference type="EMBL" id="JBHLVN010000024">
    <property type="protein sequence ID" value="MFC0296835.1"/>
    <property type="molecule type" value="Genomic_DNA"/>
</dbReference>
<dbReference type="Proteomes" id="UP001589785">
    <property type="component" value="Unassembled WGS sequence"/>
</dbReference>
<reference evidence="2 3" key="1">
    <citation type="submission" date="2024-09" db="EMBL/GenBank/DDBJ databases">
        <authorList>
            <person name="Sun Q."/>
            <person name="Mori K."/>
        </authorList>
    </citation>
    <scope>NUCLEOTIDE SEQUENCE [LARGE SCALE GENOMIC DNA]</scope>
    <source>
        <strain evidence="2 3">CCM 7224</strain>
    </source>
</reference>
<keyword evidence="1" id="KW-1133">Transmembrane helix</keyword>
<feature type="transmembrane region" description="Helical" evidence="1">
    <location>
        <begin position="21"/>
        <end position="39"/>
    </location>
</feature>
<keyword evidence="1" id="KW-0812">Transmembrane</keyword>
<evidence type="ECO:0000256" key="1">
    <source>
        <dbReference type="SAM" id="Phobius"/>
    </source>
</evidence>